<evidence type="ECO:0000313" key="2">
    <source>
        <dbReference type="Proteomes" id="UP001283361"/>
    </source>
</evidence>
<dbReference type="Proteomes" id="UP001283361">
    <property type="component" value="Unassembled WGS sequence"/>
</dbReference>
<sequence>MEPKTHVYLLHFLTTEPSHMAGEGYKTLLLCINQFVVMFLQGYKTLLLCINQFVVMLGVASREEVVNLVSDTDEVVNLVADTDDISMGGQTYHVSCR</sequence>
<comment type="caution">
    <text evidence="1">The sequence shown here is derived from an EMBL/GenBank/DDBJ whole genome shotgun (WGS) entry which is preliminary data.</text>
</comment>
<dbReference type="EMBL" id="JAWDGP010000547">
    <property type="protein sequence ID" value="KAK3799626.1"/>
    <property type="molecule type" value="Genomic_DNA"/>
</dbReference>
<proteinExistence type="predicted"/>
<gene>
    <name evidence="1" type="ORF">RRG08_059672</name>
</gene>
<keyword evidence="2" id="KW-1185">Reference proteome</keyword>
<accession>A0AAE1B622</accession>
<reference evidence="1" key="1">
    <citation type="journal article" date="2023" name="G3 (Bethesda)">
        <title>A reference genome for the long-term kleptoplast-retaining sea slug Elysia crispata morphotype clarki.</title>
        <authorList>
            <person name="Eastman K.E."/>
            <person name="Pendleton A.L."/>
            <person name="Shaikh M.A."/>
            <person name="Suttiyut T."/>
            <person name="Ogas R."/>
            <person name="Tomko P."/>
            <person name="Gavelis G."/>
            <person name="Widhalm J.R."/>
            <person name="Wisecaver J.H."/>
        </authorList>
    </citation>
    <scope>NUCLEOTIDE SEQUENCE</scope>
    <source>
        <strain evidence="1">ECLA1</strain>
    </source>
</reference>
<organism evidence="1 2">
    <name type="scientific">Elysia crispata</name>
    <name type="common">lettuce slug</name>
    <dbReference type="NCBI Taxonomy" id="231223"/>
    <lineage>
        <taxon>Eukaryota</taxon>
        <taxon>Metazoa</taxon>
        <taxon>Spiralia</taxon>
        <taxon>Lophotrochozoa</taxon>
        <taxon>Mollusca</taxon>
        <taxon>Gastropoda</taxon>
        <taxon>Heterobranchia</taxon>
        <taxon>Euthyneura</taxon>
        <taxon>Panpulmonata</taxon>
        <taxon>Sacoglossa</taxon>
        <taxon>Placobranchoidea</taxon>
        <taxon>Plakobranchidae</taxon>
        <taxon>Elysia</taxon>
    </lineage>
</organism>
<name>A0AAE1B622_9GAST</name>
<evidence type="ECO:0000313" key="1">
    <source>
        <dbReference type="EMBL" id="KAK3799626.1"/>
    </source>
</evidence>
<protein>
    <submittedName>
        <fullName evidence="1">Uncharacterized protein</fullName>
    </submittedName>
</protein>
<dbReference type="AlphaFoldDB" id="A0AAE1B622"/>